<evidence type="ECO:0000313" key="2">
    <source>
        <dbReference type="Proteomes" id="UP000002059"/>
    </source>
</evidence>
<gene>
    <name evidence="1" type="ORF">PAAG_12599</name>
</gene>
<organism evidence="1 2">
    <name type="scientific">Paracoccidioides lutzii (strain ATCC MYA-826 / Pb01)</name>
    <name type="common">Paracoccidioides brasiliensis</name>
    <dbReference type="NCBI Taxonomy" id="502779"/>
    <lineage>
        <taxon>Eukaryota</taxon>
        <taxon>Fungi</taxon>
        <taxon>Dikarya</taxon>
        <taxon>Ascomycota</taxon>
        <taxon>Pezizomycotina</taxon>
        <taxon>Eurotiomycetes</taxon>
        <taxon>Eurotiomycetidae</taxon>
        <taxon>Onygenales</taxon>
        <taxon>Ajellomycetaceae</taxon>
        <taxon>Paracoccidioides</taxon>
    </lineage>
</organism>
<proteinExistence type="predicted"/>
<dbReference type="HOGENOM" id="CLU_1548078_0_0_1"/>
<dbReference type="RefSeq" id="XP_015702314.1">
    <property type="nucleotide sequence ID" value="XM_015848072.1"/>
</dbReference>
<dbReference type="AlphaFoldDB" id="A0A0A2V3N1"/>
<accession>A0A0A2V3N1</accession>
<dbReference type="KEGG" id="pbl:PAAG_12599"/>
<sequence>MTEKALDESAKTVPDEIISRNAVDMYSSEGTVNDKALVWKQDLRIRWIALPTLSWGAVASGLGCANNYANATVLRLLPGMSEADLFAGDWLFTLSSGVKHQNAQGVLSGNSHVAVSDRKGICERKTKSRGLQRRKRIDYGRTLKRPSLTGVSIPTMPYALSTIYFTYHGSLKS</sequence>
<name>A0A0A2V3N1_PARBA</name>
<evidence type="ECO:0000313" key="1">
    <source>
        <dbReference type="EMBL" id="KGQ00735.1"/>
    </source>
</evidence>
<dbReference type="GeneID" id="26971197"/>
<protein>
    <submittedName>
        <fullName evidence="1">Uncharacterized protein</fullName>
    </submittedName>
</protein>
<dbReference type="Proteomes" id="UP000002059">
    <property type="component" value="Partially assembled WGS sequence"/>
</dbReference>
<keyword evidence="2" id="KW-1185">Reference proteome</keyword>
<reference evidence="1 2" key="1">
    <citation type="journal article" date="2011" name="PLoS Genet.">
        <title>Comparative genomic analysis of human fungal pathogens causing paracoccidioidomycosis.</title>
        <authorList>
            <person name="Desjardins C.A."/>
            <person name="Champion M.D."/>
            <person name="Holder J.W."/>
            <person name="Muszewska A."/>
            <person name="Goldberg J."/>
            <person name="Bailao A.M."/>
            <person name="Brigido M.M."/>
            <person name="Ferreira M.E."/>
            <person name="Garcia A.M."/>
            <person name="Grynberg M."/>
            <person name="Gujja S."/>
            <person name="Heiman D.I."/>
            <person name="Henn M.R."/>
            <person name="Kodira C.D."/>
            <person name="Leon-Narvaez H."/>
            <person name="Longo L.V."/>
            <person name="Ma L.J."/>
            <person name="Malavazi I."/>
            <person name="Matsuo A.L."/>
            <person name="Morais F.V."/>
            <person name="Pereira M."/>
            <person name="Rodriguez-Brito S."/>
            <person name="Sakthikumar S."/>
            <person name="Salem-Izacc S.M."/>
            <person name="Sykes S.M."/>
            <person name="Teixeira M.M."/>
            <person name="Vallejo M.C."/>
            <person name="Walter M.E."/>
            <person name="Yandava C."/>
            <person name="Young S."/>
            <person name="Zeng Q."/>
            <person name="Zucker J."/>
            <person name="Felipe M.S."/>
            <person name="Goldman G.H."/>
            <person name="Haas B.J."/>
            <person name="McEwen J.G."/>
            <person name="Nino-Vega G."/>
            <person name="Puccia R."/>
            <person name="San-Blas G."/>
            <person name="Soares C.M."/>
            <person name="Birren B.W."/>
            <person name="Cuomo C.A."/>
        </authorList>
    </citation>
    <scope>NUCLEOTIDE SEQUENCE [LARGE SCALE GENOMIC DNA]</scope>
    <source>
        <strain evidence="2">ATCC MYA-826 / Pb01</strain>
    </source>
</reference>
<dbReference type="VEuPathDB" id="FungiDB:PAAG_12599"/>
<dbReference type="EMBL" id="KN294031">
    <property type="protein sequence ID" value="KGQ00735.1"/>
    <property type="molecule type" value="Genomic_DNA"/>
</dbReference>